<evidence type="ECO:0000313" key="1">
    <source>
        <dbReference type="EMBL" id="KAK1595755.1"/>
    </source>
</evidence>
<accession>A0AAD8Q4L8</accession>
<keyword evidence="2" id="KW-1185">Reference proteome</keyword>
<dbReference type="AlphaFoldDB" id="A0AAD8Q4L8"/>
<dbReference type="Proteomes" id="UP001230504">
    <property type="component" value="Unassembled WGS sequence"/>
</dbReference>
<comment type="caution">
    <text evidence="1">The sequence shown here is derived from an EMBL/GenBank/DDBJ whole genome shotgun (WGS) entry which is preliminary data.</text>
</comment>
<sequence>MHHHRCSHFELVGLVSNTVRTRHTSVTDGKYAYASFVMSLSTFLRSGTSPVRTSQDPNAELYGVDLRHAESSQQTIMRGNVRPSTVLNPGCPCVTSLVRAPVQIHFIVLSDSGCSADADHDGRCHSSCHLLESKGLGRSEQGWAELSAMPGA</sequence>
<proteinExistence type="predicted"/>
<gene>
    <name evidence="1" type="ORF">LY79DRAFT_577714</name>
</gene>
<evidence type="ECO:0000313" key="2">
    <source>
        <dbReference type="Proteomes" id="UP001230504"/>
    </source>
</evidence>
<name>A0AAD8Q4L8_9PEZI</name>
<dbReference type="RefSeq" id="XP_060416732.1">
    <property type="nucleotide sequence ID" value="XM_060559900.1"/>
</dbReference>
<dbReference type="GeneID" id="85444140"/>
<protein>
    <submittedName>
        <fullName evidence="1">Uncharacterized protein</fullName>
    </submittedName>
</protein>
<dbReference type="EMBL" id="JAHLJV010000014">
    <property type="protein sequence ID" value="KAK1595755.1"/>
    <property type="molecule type" value="Genomic_DNA"/>
</dbReference>
<reference evidence="1" key="1">
    <citation type="submission" date="2021-06" db="EMBL/GenBank/DDBJ databases">
        <title>Comparative genomics, transcriptomics and evolutionary studies reveal genomic signatures of adaptation to plant cell wall in hemibiotrophic fungi.</title>
        <authorList>
            <consortium name="DOE Joint Genome Institute"/>
            <person name="Baroncelli R."/>
            <person name="Diaz J.F."/>
            <person name="Benocci T."/>
            <person name="Peng M."/>
            <person name="Battaglia E."/>
            <person name="Haridas S."/>
            <person name="Andreopoulos W."/>
            <person name="Labutti K."/>
            <person name="Pangilinan J."/>
            <person name="Floch G.L."/>
            <person name="Makela M.R."/>
            <person name="Henrissat B."/>
            <person name="Grigoriev I.V."/>
            <person name="Crouch J.A."/>
            <person name="De Vries R.P."/>
            <person name="Sukno S.A."/>
            <person name="Thon M.R."/>
        </authorList>
    </citation>
    <scope>NUCLEOTIDE SEQUENCE</scope>
    <source>
        <strain evidence="1">CBS 125086</strain>
    </source>
</reference>
<organism evidence="1 2">
    <name type="scientific">Colletotrichum navitas</name>
    <dbReference type="NCBI Taxonomy" id="681940"/>
    <lineage>
        <taxon>Eukaryota</taxon>
        <taxon>Fungi</taxon>
        <taxon>Dikarya</taxon>
        <taxon>Ascomycota</taxon>
        <taxon>Pezizomycotina</taxon>
        <taxon>Sordariomycetes</taxon>
        <taxon>Hypocreomycetidae</taxon>
        <taxon>Glomerellales</taxon>
        <taxon>Glomerellaceae</taxon>
        <taxon>Colletotrichum</taxon>
        <taxon>Colletotrichum graminicola species complex</taxon>
    </lineage>
</organism>